<accession>A0A7Y9RXE9</accession>
<dbReference type="Pfam" id="PF04525">
    <property type="entry name" value="LOR"/>
    <property type="match status" value="1"/>
</dbReference>
<dbReference type="EMBL" id="JACCAC010000001">
    <property type="protein sequence ID" value="NYG56523.1"/>
    <property type="molecule type" value="Genomic_DNA"/>
</dbReference>
<dbReference type="AlphaFoldDB" id="A0A7Y9RXE9"/>
<evidence type="ECO:0000313" key="2">
    <source>
        <dbReference type="Proteomes" id="UP000544110"/>
    </source>
</evidence>
<dbReference type="RefSeq" id="WP_179518758.1">
    <property type="nucleotide sequence ID" value="NZ_JACCAC010000001.1"/>
</dbReference>
<evidence type="ECO:0000313" key="1">
    <source>
        <dbReference type="EMBL" id="NYG56523.1"/>
    </source>
</evidence>
<protein>
    <submittedName>
        <fullName evidence="1">Uncharacterized protein</fullName>
    </submittedName>
</protein>
<dbReference type="Proteomes" id="UP000544110">
    <property type="component" value="Unassembled WGS sequence"/>
</dbReference>
<gene>
    <name evidence="1" type="ORF">BJ989_002827</name>
</gene>
<organism evidence="1 2">
    <name type="scientific">Nocardioides perillae</name>
    <dbReference type="NCBI Taxonomy" id="1119534"/>
    <lineage>
        <taxon>Bacteria</taxon>
        <taxon>Bacillati</taxon>
        <taxon>Actinomycetota</taxon>
        <taxon>Actinomycetes</taxon>
        <taxon>Propionibacteriales</taxon>
        <taxon>Nocardioidaceae</taxon>
        <taxon>Nocardioides</taxon>
    </lineage>
</organism>
<name>A0A7Y9RXE9_9ACTN</name>
<keyword evidence="2" id="KW-1185">Reference proteome</keyword>
<sequence>MSAEMHLPLFTVRQRFAMTTNRYELWATAPDGSPGPLMGLAEQKRLAFKEQVTFFSDDTKARPVFAFKARQALDLGAGYDVTDEGGQQIGWFKKEFGASLLRTTFRLEGPGYQGVGQERSQAVALVRRFLDIPFLPIHFDFHDGGGAPLLSVEREASVRDRYTVRVPDPRVDFRVAAAVAVGLDALLAR</sequence>
<reference evidence="1 2" key="1">
    <citation type="submission" date="2020-07" db="EMBL/GenBank/DDBJ databases">
        <title>Sequencing the genomes of 1000 actinobacteria strains.</title>
        <authorList>
            <person name="Klenk H.-P."/>
        </authorList>
    </citation>
    <scope>NUCLEOTIDE SEQUENCE [LARGE SCALE GENOMIC DNA]</scope>
    <source>
        <strain evidence="1 2">DSM 24552</strain>
    </source>
</reference>
<proteinExistence type="predicted"/>
<comment type="caution">
    <text evidence="1">The sequence shown here is derived from an EMBL/GenBank/DDBJ whole genome shotgun (WGS) entry which is preliminary data.</text>
</comment>
<dbReference type="InterPro" id="IPR007612">
    <property type="entry name" value="LOR"/>
</dbReference>